<evidence type="ECO:0000313" key="1">
    <source>
        <dbReference type="EMBL" id="GEU82587.1"/>
    </source>
</evidence>
<sequence>MKKGSSQDERNFAVFFHFKNNEISRKGGNGGVVGGCEGDDGDKVEIVLMLVSVGRWYEGGGGDRGGSEGDVRRRWRQGGETGWWWWIKVEMKKEVMMAAGGRVAGDGRNLTGGGRQKWERGKVCVEARYK</sequence>
<gene>
    <name evidence="1" type="ORF">Tci_054565</name>
</gene>
<accession>A0A6L2NAT1</accession>
<protein>
    <submittedName>
        <fullName evidence="1">Uncharacterized protein</fullName>
    </submittedName>
</protein>
<comment type="caution">
    <text evidence="1">The sequence shown here is derived from an EMBL/GenBank/DDBJ whole genome shotgun (WGS) entry which is preliminary data.</text>
</comment>
<reference evidence="1" key="1">
    <citation type="journal article" date="2019" name="Sci. Rep.">
        <title>Draft genome of Tanacetum cinerariifolium, the natural source of mosquito coil.</title>
        <authorList>
            <person name="Yamashiro T."/>
            <person name="Shiraishi A."/>
            <person name="Satake H."/>
            <person name="Nakayama K."/>
        </authorList>
    </citation>
    <scope>NUCLEOTIDE SEQUENCE</scope>
</reference>
<name>A0A6L2NAT1_TANCI</name>
<dbReference type="EMBL" id="BKCJ010008509">
    <property type="protein sequence ID" value="GEU82587.1"/>
    <property type="molecule type" value="Genomic_DNA"/>
</dbReference>
<dbReference type="AlphaFoldDB" id="A0A6L2NAT1"/>
<proteinExistence type="predicted"/>
<organism evidence="1">
    <name type="scientific">Tanacetum cinerariifolium</name>
    <name type="common">Dalmatian daisy</name>
    <name type="synonym">Chrysanthemum cinerariifolium</name>
    <dbReference type="NCBI Taxonomy" id="118510"/>
    <lineage>
        <taxon>Eukaryota</taxon>
        <taxon>Viridiplantae</taxon>
        <taxon>Streptophyta</taxon>
        <taxon>Embryophyta</taxon>
        <taxon>Tracheophyta</taxon>
        <taxon>Spermatophyta</taxon>
        <taxon>Magnoliopsida</taxon>
        <taxon>eudicotyledons</taxon>
        <taxon>Gunneridae</taxon>
        <taxon>Pentapetalae</taxon>
        <taxon>asterids</taxon>
        <taxon>campanulids</taxon>
        <taxon>Asterales</taxon>
        <taxon>Asteraceae</taxon>
        <taxon>Asteroideae</taxon>
        <taxon>Anthemideae</taxon>
        <taxon>Anthemidinae</taxon>
        <taxon>Tanacetum</taxon>
    </lineage>
</organism>